<feature type="domain" description="PLD phosphodiesterase" evidence="7">
    <location>
        <begin position="24"/>
        <end position="58"/>
    </location>
</feature>
<name>A0A9P0TX38_PIEBR</name>
<dbReference type="InterPro" id="IPR001736">
    <property type="entry name" value="PLipase_D/transphosphatidylase"/>
</dbReference>
<dbReference type="Gene3D" id="3.30.870.10">
    <property type="entry name" value="Endonuclease Chain A"/>
    <property type="match status" value="1"/>
</dbReference>
<protein>
    <recommendedName>
        <fullName evidence="5">Mitochondrial cardiolipin hydrolase</fullName>
    </recommendedName>
    <alternativeName>
        <fullName evidence="6">Mitochondrial phospholipase</fullName>
    </alternativeName>
</protein>
<dbReference type="SUPFAM" id="SSF56024">
    <property type="entry name" value="Phospholipase D/nuclease"/>
    <property type="match status" value="1"/>
</dbReference>
<dbReference type="EMBL" id="CALOZG010000042">
    <property type="protein sequence ID" value="CAH4035074.1"/>
    <property type="molecule type" value="Genomic_DNA"/>
</dbReference>
<dbReference type="GO" id="GO:0016042">
    <property type="term" value="P:lipid catabolic process"/>
    <property type="evidence" value="ECO:0007669"/>
    <property type="project" value="UniProtKB-KW"/>
</dbReference>
<evidence type="ECO:0000259" key="7">
    <source>
        <dbReference type="PROSITE" id="PS50035"/>
    </source>
</evidence>
<reference evidence="8" key="1">
    <citation type="submission" date="2022-05" db="EMBL/GenBank/DDBJ databases">
        <authorList>
            <person name="Okamura Y."/>
        </authorList>
    </citation>
    <scope>NUCLEOTIDE SEQUENCE</scope>
</reference>
<keyword evidence="3" id="KW-0443">Lipid metabolism</keyword>
<dbReference type="GO" id="GO:0005739">
    <property type="term" value="C:mitochondrion"/>
    <property type="evidence" value="ECO:0007669"/>
    <property type="project" value="TreeGrafter"/>
</dbReference>
<evidence type="ECO:0000313" key="8">
    <source>
        <dbReference type="EMBL" id="CAH4035074.1"/>
    </source>
</evidence>
<dbReference type="AlphaFoldDB" id="A0A9P0TX38"/>
<keyword evidence="2" id="KW-0442">Lipid degradation</keyword>
<gene>
    <name evidence="8" type="ORF">PIBRA_LOCUS11179</name>
</gene>
<accession>A0A9P0TX38</accession>
<dbReference type="PANTHER" id="PTHR43856:SF1">
    <property type="entry name" value="MITOCHONDRIAL CARDIOLIPIN HYDROLASE"/>
    <property type="match status" value="1"/>
</dbReference>
<evidence type="ECO:0000256" key="2">
    <source>
        <dbReference type="ARBA" id="ARBA00022963"/>
    </source>
</evidence>
<organism evidence="8 9">
    <name type="scientific">Pieris brassicae</name>
    <name type="common">White butterfly</name>
    <name type="synonym">Large white butterfly</name>
    <dbReference type="NCBI Taxonomy" id="7116"/>
    <lineage>
        <taxon>Eukaryota</taxon>
        <taxon>Metazoa</taxon>
        <taxon>Ecdysozoa</taxon>
        <taxon>Arthropoda</taxon>
        <taxon>Hexapoda</taxon>
        <taxon>Insecta</taxon>
        <taxon>Pterygota</taxon>
        <taxon>Neoptera</taxon>
        <taxon>Endopterygota</taxon>
        <taxon>Lepidoptera</taxon>
        <taxon>Glossata</taxon>
        <taxon>Ditrysia</taxon>
        <taxon>Papilionoidea</taxon>
        <taxon>Pieridae</taxon>
        <taxon>Pierinae</taxon>
        <taxon>Pieris</taxon>
    </lineage>
</organism>
<dbReference type="GO" id="GO:0016891">
    <property type="term" value="F:RNA endonuclease activity producing 5'-phosphomonoesters, hydrolytic mechanism"/>
    <property type="evidence" value="ECO:0007669"/>
    <property type="project" value="TreeGrafter"/>
</dbReference>
<proteinExistence type="inferred from homology"/>
<evidence type="ECO:0000313" key="9">
    <source>
        <dbReference type="Proteomes" id="UP001152562"/>
    </source>
</evidence>
<dbReference type="GO" id="GO:0034587">
    <property type="term" value="P:piRNA processing"/>
    <property type="evidence" value="ECO:0007669"/>
    <property type="project" value="TreeGrafter"/>
</dbReference>
<comment type="caution">
    <text evidence="8">The sequence shown here is derived from an EMBL/GenBank/DDBJ whole genome shotgun (WGS) entry which is preliminary data.</text>
</comment>
<keyword evidence="9" id="KW-1185">Reference proteome</keyword>
<evidence type="ECO:0000256" key="5">
    <source>
        <dbReference type="ARBA" id="ARBA00040549"/>
    </source>
</evidence>
<dbReference type="InterPro" id="IPR051406">
    <property type="entry name" value="PLD_domain"/>
</dbReference>
<dbReference type="Pfam" id="PF13091">
    <property type="entry name" value="PLDc_2"/>
    <property type="match status" value="1"/>
</dbReference>
<dbReference type="InterPro" id="IPR025202">
    <property type="entry name" value="PLD-like_dom"/>
</dbReference>
<dbReference type="Proteomes" id="UP001152562">
    <property type="component" value="Unassembled WGS sequence"/>
</dbReference>
<keyword evidence="1" id="KW-0378">Hydrolase</keyword>
<sequence length="97" mass="11351">MAFSSGSTVKRLEKHGIHVRWMKATEIMHNKFCIIDGAATEDCIPLVMTGSLNWTNQALYRNWENVLVTSQKDIVYLYKVEFEKMWEQFKPIVKIGR</sequence>
<evidence type="ECO:0000256" key="3">
    <source>
        <dbReference type="ARBA" id="ARBA00023098"/>
    </source>
</evidence>
<evidence type="ECO:0000256" key="4">
    <source>
        <dbReference type="ARBA" id="ARBA00038012"/>
    </source>
</evidence>
<dbReference type="PANTHER" id="PTHR43856">
    <property type="entry name" value="CARDIOLIPIN HYDROLASE"/>
    <property type="match status" value="1"/>
</dbReference>
<comment type="similarity">
    <text evidence="4">Belongs to the phospholipase D family. MitoPLD/Zucchini subfamily.</text>
</comment>
<dbReference type="PROSITE" id="PS50035">
    <property type="entry name" value="PLD"/>
    <property type="match status" value="1"/>
</dbReference>
<evidence type="ECO:0000256" key="6">
    <source>
        <dbReference type="ARBA" id="ARBA00043167"/>
    </source>
</evidence>
<evidence type="ECO:0000256" key="1">
    <source>
        <dbReference type="ARBA" id="ARBA00022801"/>
    </source>
</evidence>